<dbReference type="PANTHER" id="PTHR10430:SF16">
    <property type="entry name" value="PEROXIREDOXIN-5, MITOCHONDRIAL"/>
    <property type="match status" value="1"/>
</dbReference>
<evidence type="ECO:0000256" key="3">
    <source>
        <dbReference type="ARBA" id="ARBA00023002"/>
    </source>
</evidence>
<dbReference type="PANTHER" id="PTHR10430">
    <property type="entry name" value="PEROXIREDOXIN"/>
    <property type="match status" value="1"/>
</dbReference>
<dbReference type="GO" id="GO:0045454">
    <property type="term" value="P:cell redox homeostasis"/>
    <property type="evidence" value="ECO:0007669"/>
    <property type="project" value="TreeGrafter"/>
</dbReference>
<dbReference type="RefSeq" id="WP_091679350.1">
    <property type="nucleotide sequence ID" value="NZ_FOSN01000003.1"/>
</dbReference>
<dbReference type="FunFam" id="3.40.30.10:FF:000020">
    <property type="entry name" value="Peroxiredoxin"/>
    <property type="match status" value="1"/>
</dbReference>
<keyword evidence="9" id="KW-1185">Reference proteome</keyword>
<reference evidence="8 9" key="1">
    <citation type="submission" date="2016-10" db="EMBL/GenBank/DDBJ databases">
        <authorList>
            <person name="de Groot N.N."/>
        </authorList>
    </citation>
    <scope>NUCLEOTIDE SEQUENCE [LARGE SCALE GENOMIC DNA]</scope>
    <source>
        <strain evidence="8 9">NE2</strain>
    </source>
</reference>
<organism evidence="8 9">
    <name type="scientific">Methylocapsa palsarum</name>
    <dbReference type="NCBI Taxonomy" id="1612308"/>
    <lineage>
        <taxon>Bacteria</taxon>
        <taxon>Pseudomonadati</taxon>
        <taxon>Pseudomonadota</taxon>
        <taxon>Alphaproteobacteria</taxon>
        <taxon>Hyphomicrobiales</taxon>
        <taxon>Beijerinckiaceae</taxon>
        <taxon>Methylocapsa</taxon>
    </lineage>
</organism>
<evidence type="ECO:0000313" key="8">
    <source>
        <dbReference type="EMBL" id="SFK19046.1"/>
    </source>
</evidence>
<comment type="catalytic activity">
    <reaction evidence="6">
        <text>a hydroperoxide + 2 glutathione = an alcohol + glutathione disulfide + H2O</text>
        <dbReference type="Rhea" id="RHEA:62632"/>
        <dbReference type="ChEBI" id="CHEBI:15377"/>
        <dbReference type="ChEBI" id="CHEBI:30879"/>
        <dbReference type="ChEBI" id="CHEBI:35924"/>
        <dbReference type="ChEBI" id="CHEBI:57925"/>
        <dbReference type="ChEBI" id="CHEBI:58297"/>
        <dbReference type="EC" id="1.11.1.27"/>
    </reaction>
</comment>
<dbReference type="GO" id="GO:0042744">
    <property type="term" value="P:hydrogen peroxide catabolic process"/>
    <property type="evidence" value="ECO:0007669"/>
    <property type="project" value="TreeGrafter"/>
</dbReference>
<dbReference type="InterPro" id="IPR013740">
    <property type="entry name" value="Redoxin"/>
</dbReference>
<accession>A0A1I3XJ18</accession>
<comment type="function">
    <text evidence="6">Thiol-specific peroxidase that catalyzes the reduction of hydrogen peroxide and organic hydroperoxides to water and alcohols, respectively. Plays a role in cell protection against oxidative stress by detoxifying peroxides.</text>
</comment>
<dbReference type="EC" id="1.11.1.27" evidence="6"/>
<name>A0A1I3XJ18_9HYPH</name>
<dbReference type="InterPro" id="IPR036249">
    <property type="entry name" value="Thioredoxin-like_sf"/>
</dbReference>
<keyword evidence="2 6" id="KW-0049">Antioxidant</keyword>
<comment type="similarity">
    <text evidence="6">Belongs to the peroxiredoxin family. Prx5 subfamily.</text>
</comment>
<dbReference type="CDD" id="cd03013">
    <property type="entry name" value="PRX5_like"/>
    <property type="match status" value="1"/>
</dbReference>
<keyword evidence="1 6" id="KW-0575">Peroxidase</keyword>
<evidence type="ECO:0000256" key="1">
    <source>
        <dbReference type="ARBA" id="ARBA00022559"/>
    </source>
</evidence>
<dbReference type="STRING" id="1612308.SAMN05444581_103139"/>
<keyword evidence="3 6" id="KW-0560">Oxidoreductase</keyword>
<evidence type="ECO:0000256" key="6">
    <source>
        <dbReference type="RuleBase" id="RU366011"/>
    </source>
</evidence>
<evidence type="ECO:0000256" key="4">
    <source>
        <dbReference type="ARBA" id="ARBA00023284"/>
    </source>
</evidence>
<protein>
    <recommendedName>
        <fullName evidence="6">Glutathione-dependent peroxiredoxin</fullName>
        <ecNumber evidence="6">1.11.1.27</ecNumber>
    </recommendedName>
</protein>
<evidence type="ECO:0000256" key="2">
    <source>
        <dbReference type="ARBA" id="ARBA00022862"/>
    </source>
</evidence>
<keyword evidence="4 6" id="KW-0676">Redox-active center</keyword>
<evidence type="ECO:0000259" key="7">
    <source>
        <dbReference type="PROSITE" id="PS51352"/>
    </source>
</evidence>
<dbReference type="GO" id="GO:0005737">
    <property type="term" value="C:cytoplasm"/>
    <property type="evidence" value="ECO:0007669"/>
    <property type="project" value="TreeGrafter"/>
</dbReference>
<dbReference type="Gene3D" id="3.40.30.10">
    <property type="entry name" value="Glutaredoxin"/>
    <property type="match status" value="1"/>
</dbReference>
<dbReference type="GO" id="GO:0034599">
    <property type="term" value="P:cellular response to oxidative stress"/>
    <property type="evidence" value="ECO:0007669"/>
    <property type="project" value="InterPro"/>
</dbReference>
<dbReference type="Pfam" id="PF08534">
    <property type="entry name" value="Redoxin"/>
    <property type="match status" value="1"/>
</dbReference>
<dbReference type="SUPFAM" id="SSF52833">
    <property type="entry name" value="Thioredoxin-like"/>
    <property type="match status" value="1"/>
</dbReference>
<dbReference type="GO" id="GO:0008379">
    <property type="term" value="F:thioredoxin peroxidase activity"/>
    <property type="evidence" value="ECO:0007669"/>
    <property type="project" value="InterPro"/>
</dbReference>
<sequence length="161" mass="17065">MTIKPGDSLPKAVFTIMTPEGPKTRTSEDIFKGRKVVLFAVPGAFTPTCSSAHLPGFLDRIDSFKALGVDEIALTSVNDVFVLDAWAKSSGAEGKITFLADGSGDFARALGLSLDLTERGLGSRSQRYSMLVDNGVVRKLNVEPVPSKAEASSADALLAQF</sequence>
<proteinExistence type="inferred from homology"/>
<dbReference type="InterPro" id="IPR037944">
    <property type="entry name" value="PRX5-like"/>
</dbReference>
<feature type="domain" description="Thioredoxin" evidence="7">
    <location>
        <begin position="3"/>
        <end position="161"/>
    </location>
</feature>
<gene>
    <name evidence="8" type="ORF">SAMN05444581_103139</name>
</gene>
<evidence type="ECO:0000313" key="9">
    <source>
        <dbReference type="Proteomes" id="UP000198755"/>
    </source>
</evidence>
<evidence type="ECO:0000256" key="5">
    <source>
        <dbReference type="PIRSR" id="PIRSR637944-1"/>
    </source>
</evidence>
<feature type="active site" description="Cysteine sulfenic acid (-SOH) intermediate" evidence="5">
    <location>
        <position position="49"/>
    </location>
</feature>
<dbReference type="EMBL" id="FOSN01000003">
    <property type="protein sequence ID" value="SFK19046.1"/>
    <property type="molecule type" value="Genomic_DNA"/>
</dbReference>
<dbReference type="AlphaFoldDB" id="A0A1I3XJ18"/>
<dbReference type="OrthoDB" id="9800621at2"/>
<dbReference type="PROSITE" id="PS51352">
    <property type="entry name" value="THIOREDOXIN_2"/>
    <property type="match status" value="1"/>
</dbReference>
<dbReference type="InterPro" id="IPR013766">
    <property type="entry name" value="Thioredoxin_domain"/>
</dbReference>
<dbReference type="Proteomes" id="UP000198755">
    <property type="component" value="Unassembled WGS sequence"/>
</dbReference>